<organism evidence="1">
    <name type="scientific">Meleagris gallopavo</name>
    <name type="common">Wild turkey</name>
    <dbReference type="NCBI Taxonomy" id="9103"/>
    <lineage>
        <taxon>Eukaryota</taxon>
        <taxon>Metazoa</taxon>
        <taxon>Chordata</taxon>
        <taxon>Craniata</taxon>
        <taxon>Vertebrata</taxon>
        <taxon>Euteleostomi</taxon>
        <taxon>Archelosauria</taxon>
        <taxon>Archosauria</taxon>
        <taxon>Dinosauria</taxon>
        <taxon>Saurischia</taxon>
        <taxon>Theropoda</taxon>
        <taxon>Coelurosauria</taxon>
        <taxon>Aves</taxon>
        <taxon>Neognathae</taxon>
        <taxon>Galloanserae</taxon>
        <taxon>Galliformes</taxon>
        <taxon>Phasianidae</taxon>
        <taxon>Meleagridinae</taxon>
        <taxon>Meleagris</taxon>
    </lineage>
</organism>
<name>G4VXN7_MELGA</name>
<proteinExistence type="predicted"/>
<reference evidence="1" key="1">
    <citation type="journal article" date="2011" name="Immunogenetics">
        <title>Defining the Turkey MHC: identification of expressed class I- and class IIB-like genes independent of the MHC-B.</title>
        <authorList>
            <person name="Reed K.M."/>
            <person name="Bauer M.M."/>
            <person name="Monson M.S."/>
            <person name="Benoit B."/>
            <person name="Chaves L.D."/>
            <person name="O'Hare T.H."/>
            <person name="Delany M.E."/>
        </authorList>
    </citation>
    <scope>NUCLEOTIDE SEQUENCE</scope>
</reference>
<sequence length="99" mass="10886">MGSCTAKEQKADCQMMQDPIYYEWNELLCCPSQKQAVQKEVSNNSELHSAEKRIHSKLGAGHMNTLPMIDIISIHEYKLGPGNGSDCSTTLTGSSVKVI</sequence>
<gene>
    <name evidence="1" type="primary">PLCG1</name>
</gene>
<dbReference type="EMBL" id="HM851444">
    <property type="protein sequence ID" value="ADT65167.1"/>
    <property type="molecule type" value="Genomic_DNA"/>
</dbReference>
<accession>G4VXN7</accession>
<dbReference type="OrthoDB" id="269822at2759"/>
<protein>
    <submittedName>
        <fullName evidence="1">1-phosphatidylinositol-4,5-bisphosphate phosphodiesterase gamma 1</fullName>
    </submittedName>
</protein>
<dbReference type="AlphaFoldDB" id="G4VXN7"/>
<evidence type="ECO:0000313" key="1">
    <source>
        <dbReference type="EMBL" id="ADT65167.1"/>
    </source>
</evidence>